<feature type="region of interest" description="Disordered" evidence="1">
    <location>
        <begin position="1"/>
        <end position="62"/>
    </location>
</feature>
<evidence type="ECO:0000256" key="1">
    <source>
        <dbReference type="SAM" id="MobiDB-lite"/>
    </source>
</evidence>
<feature type="compositionally biased region" description="Polar residues" evidence="1">
    <location>
        <begin position="27"/>
        <end position="47"/>
    </location>
</feature>
<dbReference type="AlphaFoldDB" id="A0A8J8W090"/>
<proteinExistence type="predicted"/>
<dbReference type="InterPro" id="IPR011333">
    <property type="entry name" value="SKP1/BTB/POZ_sf"/>
</dbReference>
<dbReference type="PANTHER" id="PTHR47843:SF3">
    <property type="entry name" value="BTB DOMAIN-CONTAINING PROTEIN"/>
    <property type="match status" value="1"/>
</dbReference>
<sequence length="314" mass="34280">MEDNPKVEVAGTGMPNAQITTTTTTTSNEVEMTGTQETSVPQTQTQPEADAGERAGQTESTALATEDTVIEDAPNESAPPAPAPKKSAGFKFLDFLTSPIVEIHVGEGTGAQVLTAHQALLLDSPFLAEFVEKFDGSSSRRIDLPTENVEAFSCFLQFEYTRDYSVPQQETPTGSVEPEGAAPVDRTGEELLQHARIYTLAEKLGLPALKSLAHTKIHRVNGTPRGELAYARYVYTHTSADDQTIRRPVASYWASRGHVLRHEVGGDWDSMCVEVPEFTTDVLKFLMDRKEKSGPAETSESTPRGRKRLRAGEK</sequence>
<name>A0A8J8W090_9EURO</name>
<dbReference type="CDD" id="cd18186">
    <property type="entry name" value="BTB_POZ_ZBTB_KLHL-like"/>
    <property type="match status" value="1"/>
</dbReference>
<dbReference type="PANTHER" id="PTHR47843">
    <property type="entry name" value="BTB DOMAIN-CONTAINING PROTEIN-RELATED"/>
    <property type="match status" value="1"/>
</dbReference>
<comment type="caution">
    <text evidence="2">The sequence shown here is derived from an EMBL/GenBank/DDBJ whole genome shotgun (WGS) entry which is preliminary data.</text>
</comment>
<accession>A0A8J8W090</accession>
<gene>
    <name evidence="2" type="ORF">PECM_001993</name>
</gene>
<evidence type="ECO:0000313" key="3">
    <source>
        <dbReference type="Proteomes" id="UP000631181"/>
    </source>
</evidence>
<evidence type="ECO:0000313" key="2">
    <source>
        <dbReference type="EMBL" id="KAF7712885.1"/>
    </source>
</evidence>
<organism evidence="2 3">
    <name type="scientific">Penicillium ucsense</name>
    <dbReference type="NCBI Taxonomy" id="2839758"/>
    <lineage>
        <taxon>Eukaryota</taxon>
        <taxon>Fungi</taxon>
        <taxon>Dikarya</taxon>
        <taxon>Ascomycota</taxon>
        <taxon>Pezizomycotina</taxon>
        <taxon>Eurotiomycetes</taxon>
        <taxon>Eurotiomycetidae</taxon>
        <taxon>Eurotiales</taxon>
        <taxon>Aspergillaceae</taxon>
        <taxon>Penicillium</taxon>
    </lineage>
</organism>
<evidence type="ECO:0008006" key="4">
    <source>
        <dbReference type="Google" id="ProtNLM"/>
    </source>
</evidence>
<feature type="region of interest" description="Disordered" evidence="1">
    <location>
        <begin position="289"/>
        <end position="314"/>
    </location>
</feature>
<dbReference type="Gene3D" id="3.30.710.10">
    <property type="entry name" value="Potassium Channel Kv1.1, Chain A"/>
    <property type="match status" value="1"/>
</dbReference>
<dbReference type="Proteomes" id="UP000631181">
    <property type="component" value="Unassembled WGS sequence"/>
</dbReference>
<feature type="compositionally biased region" description="Basic residues" evidence="1">
    <location>
        <begin position="304"/>
        <end position="314"/>
    </location>
</feature>
<dbReference type="OrthoDB" id="3926209at2759"/>
<dbReference type="SUPFAM" id="SSF54695">
    <property type="entry name" value="POZ domain"/>
    <property type="match status" value="1"/>
</dbReference>
<protein>
    <recommendedName>
        <fullName evidence="4">BTB domain-containing protein</fullName>
    </recommendedName>
</protein>
<dbReference type="EMBL" id="WIWV01000145">
    <property type="protein sequence ID" value="KAF7712885.1"/>
    <property type="molecule type" value="Genomic_DNA"/>
</dbReference>
<reference evidence="2" key="1">
    <citation type="journal article" date="2020" name="Front. Microbiol.">
        <title>Gene regulatory networks of Penicillium echinulatum 2HH and Penicillium oxalicum 114-2 inferred by a computational biology approach.</title>
        <authorList>
            <person name="Lenz A.R."/>
            <person name="Galan-Vasquez E."/>
            <person name="Balbinot E."/>
            <person name="De Abreu F.P."/>
            <person name="De Oliveira N.S."/>
            <person name="Da Rosa L.O."/>
            <person name="De Avila E Silva S."/>
            <person name="Camassola M."/>
            <person name="Dillon A.J.P."/>
            <person name="Perez-Rueda E."/>
        </authorList>
    </citation>
    <scope>NUCLEOTIDE SEQUENCE</scope>
    <source>
        <strain evidence="2">S1M29</strain>
    </source>
</reference>
<keyword evidence="3" id="KW-1185">Reference proteome</keyword>